<evidence type="ECO:0000313" key="4">
    <source>
        <dbReference type="Proteomes" id="UP001066276"/>
    </source>
</evidence>
<organism evidence="3 4">
    <name type="scientific">Pleurodeles waltl</name>
    <name type="common">Iberian ribbed newt</name>
    <dbReference type="NCBI Taxonomy" id="8319"/>
    <lineage>
        <taxon>Eukaryota</taxon>
        <taxon>Metazoa</taxon>
        <taxon>Chordata</taxon>
        <taxon>Craniata</taxon>
        <taxon>Vertebrata</taxon>
        <taxon>Euteleostomi</taxon>
        <taxon>Amphibia</taxon>
        <taxon>Batrachia</taxon>
        <taxon>Caudata</taxon>
        <taxon>Salamandroidea</taxon>
        <taxon>Salamandridae</taxon>
        <taxon>Pleurodelinae</taxon>
        <taxon>Pleurodeles</taxon>
    </lineage>
</organism>
<gene>
    <name evidence="3" type="ORF">NDU88_000096</name>
</gene>
<evidence type="ECO:0000256" key="1">
    <source>
        <dbReference type="SAM" id="MobiDB-lite"/>
    </source>
</evidence>
<feature type="chain" id="PRO_5043361539" evidence="2">
    <location>
        <begin position="21"/>
        <end position="202"/>
    </location>
</feature>
<dbReference type="Proteomes" id="UP001066276">
    <property type="component" value="Chromosome 4_1"/>
</dbReference>
<name>A0AAV7SVK0_PLEWA</name>
<comment type="caution">
    <text evidence="3">The sequence shown here is derived from an EMBL/GenBank/DDBJ whole genome shotgun (WGS) entry which is preliminary data.</text>
</comment>
<keyword evidence="4" id="KW-1185">Reference proteome</keyword>
<dbReference type="EMBL" id="JANPWB010000007">
    <property type="protein sequence ID" value="KAJ1168147.1"/>
    <property type="molecule type" value="Genomic_DNA"/>
</dbReference>
<protein>
    <submittedName>
        <fullName evidence="3">Uncharacterized protein</fullName>
    </submittedName>
</protein>
<evidence type="ECO:0000313" key="3">
    <source>
        <dbReference type="EMBL" id="KAJ1168147.1"/>
    </source>
</evidence>
<sequence>MEAAKALVIGLVGAIQSAAAVMRPGDSSEARPAAQEGPQAATARAQTGGDTARARGHAHSGNCFRTPRAPEATHRCCKKPGPGDRSVAAGAASAAADPEVIPPPGLRGGSEACEGLRRRRDWTGPAAGAASAAADPEVIPLPGLRGGSEACEGLRRRRDWTGPAAASAAADPEVIPPTGLRGGSEACEGLKRRRRDWTCCWC</sequence>
<accession>A0AAV7SVK0</accession>
<reference evidence="3" key="1">
    <citation type="journal article" date="2022" name="bioRxiv">
        <title>Sequencing and chromosome-scale assembly of the giantPleurodeles waltlgenome.</title>
        <authorList>
            <person name="Brown T."/>
            <person name="Elewa A."/>
            <person name="Iarovenko S."/>
            <person name="Subramanian E."/>
            <person name="Araus A.J."/>
            <person name="Petzold A."/>
            <person name="Susuki M."/>
            <person name="Suzuki K.-i.T."/>
            <person name="Hayashi T."/>
            <person name="Toyoda A."/>
            <person name="Oliveira C."/>
            <person name="Osipova E."/>
            <person name="Leigh N.D."/>
            <person name="Simon A."/>
            <person name="Yun M.H."/>
        </authorList>
    </citation>
    <scope>NUCLEOTIDE SEQUENCE</scope>
    <source>
        <strain evidence="3">20211129_DDA</strain>
        <tissue evidence="3">Liver</tissue>
    </source>
</reference>
<proteinExistence type="predicted"/>
<feature type="signal peptide" evidence="2">
    <location>
        <begin position="1"/>
        <end position="20"/>
    </location>
</feature>
<feature type="region of interest" description="Disordered" evidence="1">
    <location>
        <begin position="23"/>
        <end position="107"/>
    </location>
</feature>
<evidence type="ECO:0000256" key="2">
    <source>
        <dbReference type="SAM" id="SignalP"/>
    </source>
</evidence>
<dbReference type="AlphaFoldDB" id="A0AAV7SVK0"/>
<keyword evidence="2" id="KW-0732">Signal</keyword>
<feature type="region of interest" description="Disordered" evidence="1">
    <location>
        <begin position="162"/>
        <end position="185"/>
    </location>
</feature>